<evidence type="ECO:0000313" key="2">
    <source>
        <dbReference type="Proteomes" id="UP000763641"/>
    </source>
</evidence>
<keyword evidence="2" id="KW-1185">Reference proteome</keyword>
<dbReference type="EMBL" id="JAFEMC010000004">
    <property type="protein sequence ID" value="MBM6577394.1"/>
    <property type="molecule type" value="Genomic_DNA"/>
</dbReference>
<protein>
    <submittedName>
        <fullName evidence="1">Uncharacterized protein</fullName>
    </submittedName>
</protein>
<dbReference type="Proteomes" id="UP000763641">
    <property type="component" value="Unassembled WGS sequence"/>
</dbReference>
<accession>A0ABS2DBK3</accession>
<evidence type="ECO:0000313" key="1">
    <source>
        <dbReference type="EMBL" id="MBM6577394.1"/>
    </source>
</evidence>
<reference evidence="1 2" key="1">
    <citation type="submission" date="2020-12" db="EMBL/GenBank/DDBJ databases">
        <title>Sphingomonas sp.</title>
        <authorList>
            <person name="Kim M.K."/>
        </authorList>
    </citation>
    <scope>NUCLEOTIDE SEQUENCE [LARGE SCALE GENOMIC DNA]</scope>
    <source>
        <strain evidence="1 2">BT552</strain>
    </source>
</reference>
<sequence length="206" mass="22057">MIPMLLATAASQVAAPAARWTIDGQPGAVRSVTAAVKTGGRIVADGFVADAAAARAEKSELATTKAPAGSCARAAAVRPFTRLRRFARDGRLLWQWRVSGEQQALRLLSGWPGDCLSPDGGRLLVVSYRLAPGEPVSELGGAIVAVDRRPRFVEAKGRRTGEVFGRLRALSDYGWRRRGDATLAFTIYDEGTGRETPDEAVLGRRL</sequence>
<proteinExistence type="predicted"/>
<gene>
    <name evidence="1" type="ORF">ILT43_13500</name>
</gene>
<organism evidence="1 2">
    <name type="scientific">Sphingomonas longa</name>
    <dbReference type="NCBI Taxonomy" id="2778730"/>
    <lineage>
        <taxon>Bacteria</taxon>
        <taxon>Pseudomonadati</taxon>
        <taxon>Pseudomonadota</taxon>
        <taxon>Alphaproteobacteria</taxon>
        <taxon>Sphingomonadales</taxon>
        <taxon>Sphingomonadaceae</taxon>
        <taxon>Sphingomonas</taxon>
    </lineage>
</organism>
<dbReference type="RefSeq" id="WP_204199503.1">
    <property type="nucleotide sequence ID" value="NZ_JAFEMC010000004.1"/>
</dbReference>
<name>A0ABS2DBK3_9SPHN</name>
<comment type="caution">
    <text evidence="1">The sequence shown here is derived from an EMBL/GenBank/DDBJ whole genome shotgun (WGS) entry which is preliminary data.</text>
</comment>